<comment type="caution">
    <text evidence="1">The sequence shown here is derived from an EMBL/GenBank/DDBJ whole genome shotgun (WGS) entry which is preliminary data.</text>
</comment>
<name>A0A397VSR5_9GLOM</name>
<reference evidence="1 2" key="1">
    <citation type="submission" date="2018-06" db="EMBL/GenBank/DDBJ databases">
        <title>Comparative genomics reveals the genomic features of Rhizophagus irregularis, R. cerebriforme, R. diaphanum and Gigaspora rosea, and their symbiotic lifestyle signature.</title>
        <authorList>
            <person name="Morin E."/>
            <person name="San Clemente H."/>
            <person name="Chen E.C.H."/>
            <person name="De La Providencia I."/>
            <person name="Hainaut M."/>
            <person name="Kuo A."/>
            <person name="Kohler A."/>
            <person name="Murat C."/>
            <person name="Tang N."/>
            <person name="Roy S."/>
            <person name="Loubradou J."/>
            <person name="Henrissat B."/>
            <person name="Grigoriev I.V."/>
            <person name="Corradi N."/>
            <person name="Roux C."/>
            <person name="Martin F.M."/>
        </authorList>
    </citation>
    <scope>NUCLEOTIDE SEQUENCE [LARGE SCALE GENOMIC DNA]</scope>
    <source>
        <strain evidence="1 2">DAOM 194757</strain>
    </source>
</reference>
<keyword evidence="2" id="KW-1185">Reference proteome</keyword>
<organism evidence="1 2">
    <name type="scientific">Gigaspora rosea</name>
    <dbReference type="NCBI Taxonomy" id="44941"/>
    <lineage>
        <taxon>Eukaryota</taxon>
        <taxon>Fungi</taxon>
        <taxon>Fungi incertae sedis</taxon>
        <taxon>Mucoromycota</taxon>
        <taxon>Glomeromycotina</taxon>
        <taxon>Glomeromycetes</taxon>
        <taxon>Diversisporales</taxon>
        <taxon>Gigasporaceae</taxon>
        <taxon>Gigaspora</taxon>
    </lineage>
</organism>
<dbReference type="EMBL" id="QKWP01000169">
    <property type="protein sequence ID" value="RIB25574.1"/>
    <property type="molecule type" value="Genomic_DNA"/>
</dbReference>
<proteinExistence type="predicted"/>
<dbReference type="Proteomes" id="UP000266673">
    <property type="component" value="Unassembled WGS sequence"/>
</dbReference>
<sequence>MCKNILRWSVSVSDKSTSSSEFRLLAITYISLKDMEDYRFKKIHPMEIPNNGFTFVFIINIINNVYSISEFKDKESLIKYCGVVKFKDKELPIKYGGVVKFISKKDEKDKQITDKSSQNADRYTLIILTLSGIYKYQMKNKLIKNIQKLKYPKRVYDAMIHNITLIFNNLKDAEYKAYNFIHTFIKQCLNNHYFLVDTKNKDIKYMELYDLETNQLVNTFQMQNLSGSYSLDSYPIYAISNNGKLLAHVFNKTIKIFSIECSLEIAKFELAADIPIEEFEELKFVNFFHNDETLLIFSKTKWFVWDIFSSLLDSVKLEDRGSKIELPLGFDNRIHSWLLIRAMN</sequence>
<dbReference type="AlphaFoldDB" id="A0A397VSR5"/>
<protein>
    <submittedName>
        <fullName evidence="1">Uncharacterized protein</fullName>
    </submittedName>
</protein>
<evidence type="ECO:0000313" key="1">
    <source>
        <dbReference type="EMBL" id="RIB25574.1"/>
    </source>
</evidence>
<accession>A0A397VSR5</accession>
<dbReference type="OrthoDB" id="2472025at2759"/>
<gene>
    <name evidence="1" type="ORF">C2G38_2165563</name>
</gene>
<evidence type="ECO:0000313" key="2">
    <source>
        <dbReference type="Proteomes" id="UP000266673"/>
    </source>
</evidence>